<gene>
    <name evidence="11" type="ORF">A3K06_02360</name>
</gene>
<evidence type="ECO:0000256" key="8">
    <source>
        <dbReference type="ARBA" id="ARBA00022840"/>
    </source>
</evidence>
<proteinExistence type="inferred from homology"/>
<keyword evidence="9" id="KW-0460">Magnesium</keyword>
<accession>A0A1F5NCJ9</accession>
<dbReference type="GO" id="GO:0046872">
    <property type="term" value="F:metal ion binding"/>
    <property type="evidence" value="ECO:0007669"/>
    <property type="project" value="UniProtKB-KW"/>
</dbReference>
<organism evidence="11 12">
    <name type="scientific">Candidatus Doudnabacteria bacterium RIFCSPHIGHO2_01_52_17</name>
    <dbReference type="NCBI Taxonomy" id="1817820"/>
    <lineage>
        <taxon>Bacteria</taxon>
        <taxon>Candidatus Doudnaibacteriota</taxon>
    </lineage>
</organism>
<evidence type="ECO:0000256" key="7">
    <source>
        <dbReference type="ARBA" id="ARBA00022741"/>
    </source>
</evidence>
<keyword evidence="7" id="KW-0547">Nucleotide-binding</keyword>
<evidence type="ECO:0000256" key="9">
    <source>
        <dbReference type="ARBA" id="ARBA00022842"/>
    </source>
</evidence>
<evidence type="ECO:0000313" key="12">
    <source>
        <dbReference type="Proteomes" id="UP000176547"/>
    </source>
</evidence>
<evidence type="ECO:0000256" key="10">
    <source>
        <dbReference type="ARBA" id="ARBA00032441"/>
    </source>
</evidence>
<dbReference type="InterPro" id="IPR003442">
    <property type="entry name" value="T6A_TsaE"/>
</dbReference>
<dbReference type="GO" id="GO:0005737">
    <property type="term" value="C:cytoplasm"/>
    <property type="evidence" value="ECO:0007669"/>
    <property type="project" value="UniProtKB-SubCell"/>
</dbReference>
<evidence type="ECO:0000256" key="2">
    <source>
        <dbReference type="ARBA" id="ARBA00007599"/>
    </source>
</evidence>
<dbReference type="PANTHER" id="PTHR33540:SF2">
    <property type="entry name" value="TRNA THREONYLCARBAMOYLADENOSINE BIOSYNTHESIS PROTEIN TSAE"/>
    <property type="match status" value="1"/>
</dbReference>
<dbReference type="AlphaFoldDB" id="A0A1F5NCJ9"/>
<evidence type="ECO:0000256" key="5">
    <source>
        <dbReference type="ARBA" id="ARBA00022694"/>
    </source>
</evidence>
<dbReference type="GO" id="GO:0002949">
    <property type="term" value="P:tRNA threonylcarbamoyladenosine modification"/>
    <property type="evidence" value="ECO:0007669"/>
    <property type="project" value="InterPro"/>
</dbReference>
<keyword evidence="11" id="KW-0808">Transferase</keyword>
<keyword evidence="8" id="KW-0067">ATP-binding</keyword>
<keyword evidence="4" id="KW-0963">Cytoplasm</keyword>
<dbReference type="EMBL" id="MFEG01000030">
    <property type="protein sequence ID" value="OGE75411.1"/>
    <property type="molecule type" value="Genomic_DNA"/>
</dbReference>
<evidence type="ECO:0000256" key="3">
    <source>
        <dbReference type="ARBA" id="ARBA00019010"/>
    </source>
</evidence>
<dbReference type="InterPro" id="IPR027417">
    <property type="entry name" value="P-loop_NTPase"/>
</dbReference>
<evidence type="ECO:0000256" key="6">
    <source>
        <dbReference type="ARBA" id="ARBA00022723"/>
    </source>
</evidence>
<dbReference type="GO" id="GO:0005524">
    <property type="term" value="F:ATP binding"/>
    <property type="evidence" value="ECO:0007669"/>
    <property type="project" value="UniProtKB-KW"/>
</dbReference>
<comment type="similarity">
    <text evidence="2">Belongs to the TsaE family.</text>
</comment>
<keyword evidence="6" id="KW-0479">Metal-binding</keyword>
<protein>
    <recommendedName>
        <fullName evidence="3">tRNA threonylcarbamoyladenosine biosynthesis protein TsaE</fullName>
    </recommendedName>
    <alternativeName>
        <fullName evidence="10">t(6)A37 threonylcarbamoyladenosine biosynthesis protein TsaE</fullName>
    </alternativeName>
</protein>
<dbReference type="GO" id="GO:0016740">
    <property type="term" value="F:transferase activity"/>
    <property type="evidence" value="ECO:0007669"/>
    <property type="project" value="UniProtKB-KW"/>
</dbReference>
<sequence length="150" mass="16789">MAKSGVQNFASISPLATARFAAALARRLKPGAVLALRGPLGSGKTTFVKGLARALGVRTRVKSPSFVVAAPYPVKRRGIKNFYHFDLYRLRSGRELGPLGFREIIRDRGNIVAIEWPEVARRLLPGKTRYLNFKMGNRPSERQIRIWSKN</sequence>
<keyword evidence="5" id="KW-0819">tRNA processing</keyword>
<comment type="subcellular location">
    <subcellularLocation>
        <location evidence="1">Cytoplasm</location>
    </subcellularLocation>
</comment>
<evidence type="ECO:0000256" key="4">
    <source>
        <dbReference type="ARBA" id="ARBA00022490"/>
    </source>
</evidence>
<dbReference type="SUPFAM" id="SSF52540">
    <property type="entry name" value="P-loop containing nucleoside triphosphate hydrolases"/>
    <property type="match status" value="1"/>
</dbReference>
<dbReference type="PANTHER" id="PTHR33540">
    <property type="entry name" value="TRNA THREONYLCARBAMOYLADENOSINE BIOSYNTHESIS PROTEIN TSAE"/>
    <property type="match status" value="1"/>
</dbReference>
<dbReference type="Gene3D" id="3.40.50.300">
    <property type="entry name" value="P-loop containing nucleotide triphosphate hydrolases"/>
    <property type="match status" value="1"/>
</dbReference>
<evidence type="ECO:0000313" key="11">
    <source>
        <dbReference type="EMBL" id="OGE75411.1"/>
    </source>
</evidence>
<dbReference type="Pfam" id="PF02367">
    <property type="entry name" value="TsaE"/>
    <property type="match status" value="1"/>
</dbReference>
<name>A0A1F5NCJ9_9BACT</name>
<comment type="caution">
    <text evidence="11">The sequence shown here is derived from an EMBL/GenBank/DDBJ whole genome shotgun (WGS) entry which is preliminary data.</text>
</comment>
<reference evidence="11 12" key="1">
    <citation type="journal article" date="2016" name="Nat. Commun.">
        <title>Thousands of microbial genomes shed light on interconnected biogeochemical processes in an aquifer system.</title>
        <authorList>
            <person name="Anantharaman K."/>
            <person name="Brown C.T."/>
            <person name="Hug L.A."/>
            <person name="Sharon I."/>
            <person name="Castelle C.J."/>
            <person name="Probst A.J."/>
            <person name="Thomas B.C."/>
            <person name="Singh A."/>
            <person name="Wilkins M.J."/>
            <person name="Karaoz U."/>
            <person name="Brodie E.L."/>
            <person name="Williams K.H."/>
            <person name="Hubbard S.S."/>
            <person name="Banfield J.F."/>
        </authorList>
    </citation>
    <scope>NUCLEOTIDE SEQUENCE [LARGE SCALE GENOMIC DNA]</scope>
</reference>
<dbReference type="NCBIfam" id="TIGR00150">
    <property type="entry name" value="T6A_YjeE"/>
    <property type="match status" value="1"/>
</dbReference>
<evidence type="ECO:0000256" key="1">
    <source>
        <dbReference type="ARBA" id="ARBA00004496"/>
    </source>
</evidence>
<dbReference type="Proteomes" id="UP000176547">
    <property type="component" value="Unassembled WGS sequence"/>
</dbReference>